<reference evidence="2" key="1">
    <citation type="journal article" date="2016" name="Front. Microbiol.">
        <title>Genome Sequence of the Piezophilic, Mesophilic Sulfate-Reducing Bacterium Desulfovibrio indicus J2T.</title>
        <authorList>
            <person name="Cao J."/>
            <person name="Maignien L."/>
            <person name="Shao Z."/>
            <person name="Alain K."/>
            <person name="Jebbar M."/>
        </authorList>
    </citation>
    <scope>NUCLEOTIDE SEQUENCE</scope>
    <source>
        <strain evidence="2">DSM 16372</strain>
    </source>
</reference>
<proteinExistence type="predicted"/>
<evidence type="ECO:0008006" key="4">
    <source>
        <dbReference type="Google" id="ProtNLM"/>
    </source>
</evidence>
<sequence length="89" mass="9241">MAKRRLSERFGPERDGDPAGGPPIRELDRVRLLSAVTGDDAQCVPAGSTGTVVGIYAAGEAFEVEFTRPVDTLATVDGRAVTLVARGGA</sequence>
<dbReference type="RefSeq" id="WP_082773293.1">
    <property type="nucleotide sequence ID" value="NZ_BPQO01000009.1"/>
</dbReference>
<protein>
    <recommendedName>
        <fullName evidence="4">DUF4926 domain-containing protein</fullName>
    </recommendedName>
</protein>
<name>A0AAV4ZKR5_9HYPH</name>
<feature type="region of interest" description="Disordered" evidence="1">
    <location>
        <begin position="1"/>
        <end position="25"/>
    </location>
</feature>
<feature type="compositionally biased region" description="Basic and acidic residues" evidence="1">
    <location>
        <begin position="1"/>
        <end position="17"/>
    </location>
</feature>
<accession>A0AAV4ZKR5</accession>
<reference evidence="2" key="2">
    <citation type="submission" date="2021-08" db="EMBL/GenBank/DDBJ databases">
        <authorList>
            <person name="Tani A."/>
            <person name="Ola A."/>
            <person name="Ogura Y."/>
            <person name="Katsura K."/>
            <person name="Hayashi T."/>
        </authorList>
    </citation>
    <scope>NUCLEOTIDE SEQUENCE</scope>
    <source>
        <strain evidence="2">DSM 16372</strain>
    </source>
</reference>
<organism evidence="2 3">
    <name type="scientific">Methylobacterium hispanicum</name>
    <dbReference type="NCBI Taxonomy" id="270350"/>
    <lineage>
        <taxon>Bacteria</taxon>
        <taxon>Pseudomonadati</taxon>
        <taxon>Pseudomonadota</taxon>
        <taxon>Alphaproteobacteria</taxon>
        <taxon>Hyphomicrobiales</taxon>
        <taxon>Methylobacteriaceae</taxon>
        <taxon>Methylobacterium</taxon>
    </lineage>
</organism>
<dbReference type="Pfam" id="PF16277">
    <property type="entry name" value="DUF4926"/>
    <property type="match status" value="1"/>
</dbReference>
<evidence type="ECO:0000313" key="2">
    <source>
        <dbReference type="EMBL" id="GJD89089.1"/>
    </source>
</evidence>
<dbReference type="EMBL" id="BPQO01000009">
    <property type="protein sequence ID" value="GJD89089.1"/>
    <property type="molecule type" value="Genomic_DNA"/>
</dbReference>
<keyword evidence="3" id="KW-1185">Reference proteome</keyword>
<dbReference type="AlphaFoldDB" id="A0AAV4ZKR5"/>
<gene>
    <name evidence="2" type="ORF">BHAOGJBA_2614</name>
</gene>
<dbReference type="InterPro" id="IPR032568">
    <property type="entry name" value="DUF4926"/>
</dbReference>
<comment type="caution">
    <text evidence="2">The sequence shown here is derived from an EMBL/GenBank/DDBJ whole genome shotgun (WGS) entry which is preliminary data.</text>
</comment>
<dbReference type="Proteomes" id="UP001055247">
    <property type="component" value="Unassembled WGS sequence"/>
</dbReference>
<evidence type="ECO:0000256" key="1">
    <source>
        <dbReference type="SAM" id="MobiDB-lite"/>
    </source>
</evidence>
<evidence type="ECO:0000313" key="3">
    <source>
        <dbReference type="Proteomes" id="UP001055247"/>
    </source>
</evidence>